<dbReference type="OrthoDB" id="2902148at2"/>
<proteinExistence type="predicted"/>
<keyword evidence="3" id="KW-0808">Transferase</keyword>
<sequence length="295" mass="31463">MMKRRHAAGYLGRKKRKAGGRGRARSSRTGRRRAAGTAYVLPEHQSAAAVVSVQNEEQTIGRVLQELRKLPLCDIITVINGTTDGSLAAALDVPGITIVHMPEPLGHDVGRAVGAGMTDADIVLFVDGDLPVPASELMPFLTAVSKGADVALNDIMPYLGRFDRWDDVSVIKAFVNTALGRRSLRANSLTSVPHALSRKALETIGTGRLAVPPAAQAAAILAGLKVTACYSVDVITRNRVRRTNTGRGNDVARLIMGDHMEALSNAMEQEGPRLGLPDLVRRREAAGGDRPWGTG</sequence>
<comment type="caution">
    <text evidence="3">The sequence shown here is derived from an EMBL/GenBank/DDBJ whole genome shotgun (WGS) entry which is preliminary data.</text>
</comment>
<dbReference type="EMBL" id="QKRB01000045">
    <property type="protein sequence ID" value="PZD95131.1"/>
    <property type="molecule type" value="Genomic_DNA"/>
</dbReference>
<dbReference type="Proteomes" id="UP000249522">
    <property type="component" value="Unassembled WGS sequence"/>
</dbReference>
<gene>
    <name evidence="3" type="ORF">DNH61_14695</name>
</gene>
<feature type="compositionally biased region" description="Basic residues" evidence="1">
    <location>
        <begin position="1"/>
        <end position="34"/>
    </location>
</feature>
<dbReference type="InterPro" id="IPR001173">
    <property type="entry name" value="Glyco_trans_2-like"/>
</dbReference>
<keyword evidence="4" id="KW-1185">Reference proteome</keyword>
<feature type="domain" description="Glycosyltransferase 2-like" evidence="2">
    <location>
        <begin position="50"/>
        <end position="194"/>
    </location>
</feature>
<accession>A0A2W1LTL8</accession>
<evidence type="ECO:0000256" key="1">
    <source>
        <dbReference type="SAM" id="MobiDB-lite"/>
    </source>
</evidence>
<feature type="region of interest" description="Disordered" evidence="1">
    <location>
        <begin position="1"/>
        <end position="35"/>
    </location>
</feature>
<protein>
    <submittedName>
        <fullName evidence="3">Family 2 glycosyl transferase</fullName>
    </submittedName>
</protein>
<name>A0A2W1LTL8_9BACL</name>
<dbReference type="AlphaFoldDB" id="A0A2W1LTL8"/>
<dbReference type="GO" id="GO:0016740">
    <property type="term" value="F:transferase activity"/>
    <property type="evidence" value="ECO:0007669"/>
    <property type="project" value="UniProtKB-KW"/>
</dbReference>
<dbReference type="RefSeq" id="WP_111147431.1">
    <property type="nucleotide sequence ID" value="NZ_QKRB01000045.1"/>
</dbReference>
<dbReference type="Gene3D" id="3.90.550.10">
    <property type="entry name" value="Spore Coat Polysaccharide Biosynthesis Protein SpsA, Chain A"/>
    <property type="match status" value="1"/>
</dbReference>
<evidence type="ECO:0000313" key="4">
    <source>
        <dbReference type="Proteomes" id="UP000249522"/>
    </source>
</evidence>
<evidence type="ECO:0000313" key="3">
    <source>
        <dbReference type="EMBL" id="PZD95131.1"/>
    </source>
</evidence>
<dbReference type="SUPFAM" id="SSF53448">
    <property type="entry name" value="Nucleotide-diphospho-sugar transferases"/>
    <property type="match status" value="1"/>
</dbReference>
<evidence type="ECO:0000259" key="2">
    <source>
        <dbReference type="Pfam" id="PF00535"/>
    </source>
</evidence>
<organism evidence="3 4">
    <name type="scientific">Paenibacillus sambharensis</name>
    <dbReference type="NCBI Taxonomy" id="1803190"/>
    <lineage>
        <taxon>Bacteria</taxon>
        <taxon>Bacillati</taxon>
        <taxon>Bacillota</taxon>
        <taxon>Bacilli</taxon>
        <taxon>Bacillales</taxon>
        <taxon>Paenibacillaceae</taxon>
        <taxon>Paenibacillus</taxon>
    </lineage>
</organism>
<dbReference type="Pfam" id="PF00535">
    <property type="entry name" value="Glycos_transf_2"/>
    <property type="match status" value="1"/>
</dbReference>
<dbReference type="InterPro" id="IPR029044">
    <property type="entry name" value="Nucleotide-diphossugar_trans"/>
</dbReference>
<reference evidence="3 4" key="1">
    <citation type="submission" date="2018-06" db="EMBL/GenBank/DDBJ databases">
        <title>Paenibacillus imtechensis sp. nov.</title>
        <authorList>
            <person name="Pinnaka A.K."/>
            <person name="Singh H."/>
            <person name="Kaur M."/>
        </authorList>
    </citation>
    <scope>NUCLEOTIDE SEQUENCE [LARGE SCALE GENOMIC DNA]</scope>
    <source>
        <strain evidence="3 4">SMB1</strain>
    </source>
</reference>